<reference evidence="2" key="1">
    <citation type="journal article" date="2014" name="Front. Microbiol.">
        <title>High frequency of phylogenetically diverse reductive dehalogenase-homologous genes in deep subseafloor sedimentary metagenomes.</title>
        <authorList>
            <person name="Kawai M."/>
            <person name="Futagami T."/>
            <person name="Toyoda A."/>
            <person name="Takaki Y."/>
            <person name="Nishi S."/>
            <person name="Hori S."/>
            <person name="Arai W."/>
            <person name="Tsubouchi T."/>
            <person name="Morono Y."/>
            <person name="Uchiyama I."/>
            <person name="Ito T."/>
            <person name="Fujiyama A."/>
            <person name="Inagaki F."/>
            <person name="Takami H."/>
        </authorList>
    </citation>
    <scope>NUCLEOTIDE SEQUENCE</scope>
    <source>
        <strain evidence="2">Expedition CK06-06</strain>
    </source>
</reference>
<feature type="transmembrane region" description="Helical" evidence="1">
    <location>
        <begin position="12"/>
        <end position="33"/>
    </location>
</feature>
<sequence length="62" mass="6730">MHSDSMDNFWLVQAVKFGIPGFATLAGAVLLLMCRRRNQLGPEPNALRLGWTVSMTGLIVAG</sequence>
<feature type="non-terminal residue" evidence="2">
    <location>
        <position position="62"/>
    </location>
</feature>
<gene>
    <name evidence="2" type="ORF">S01H4_50347</name>
</gene>
<protein>
    <submittedName>
        <fullName evidence="2">Uncharacterized protein</fullName>
    </submittedName>
</protein>
<comment type="caution">
    <text evidence="2">The sequence shown here is derived from an EMBL/GenBank/DDBJ whole genome shotgun (WGS) entry which is preliminary data.</text>
</comment>
<evidence type="ECO:0000256" key="1">
    <source>
        <dbReference type="SAM" id="Phobius"/>
    </source>
</evidence>
<dbReference type="AlphaFoldDB" id="X1B679"/>
<name>X1B679_9ZZZZ</name>
<keyword evidence="1" id="KW-0812">Transmembrane</keyword>
<keyword evidence="1" id="KW-0472">Membrane</keyword>
<organism evidence="2">
    <name type="scientific">marine sediment metagenome</name>
    <dbReference type="NCBI Taxonomy" id="412755"/>
    <lineage>
        <taxon>unclassified sequences</taxon>
        <taxon>metagenomes</taxon>
        <taxon>ecological metagenomes</taxon>
    </lineage>
</organism>
<keyword evidence="1" id="KW-1133">Transmembrane helix</keyword>
<dbReference type="EMBL" id="BART01028580">
    <property type="protein sequence ID" value="GAG91244.1"/>
    <property type="molecule type" value="Genomic_DNA"/>
</dbReference>
<accession>X1B679</accession>
<proteinExistence type="predicted"/>
<evidence type="ECO:0000313" key="2">
    <source>
        <dbReference type="EMBL" id="GAG91244.1"/>
    </source>
</evidence>